<accession>A0A921UZD1</accession>
<evidence type="ECO:0000313" key="2">
    <source>
        <dbReference type="EMBL" id="KAG0550284.1"/>
    </source>
</evidence>
<dbReference type="AlphaFoldDB" id="A0A921UZD1"/>
<protein>
    <recommendedName>
        <fullName evidence="4">Secreted protein</fullName>
    </recommendedName>
</protein>
<evidence type="ECO:0008006" key="4">
    <source>
        <dbReference type="Google" id="ProtNLM"/>
    </source>
</evidence>
<proteinExistence type="predicted"/>
<sequence length="141" mass="15085">MLWAVACAVVSGMAVWPGTGRGHGRDGGGWRFCWSWRRAADEMMASPSRVSRLLVLLVQHRPARQAPAIRPFCEASPLLHSQGKATPNTTPPWATLPAAQSAHDVPVPLITSQVQSLSSVGPVQSSQVVCPPGSWRRASCP</sequence>
<organism evidence="2 3">
    <name type="scientific">Sorghum bicolor</name>
    <name type="common">Sorghum</name>
    <name type="synonym">Sorghum vulgare</name>
    <dbReference type="NCBI Taxonomy" id="4558"/>
    <lineage>
        <taxon>Eukaryota</taxon>
        <taxon>Viridiplantae</taxon>
        <taxon>Streptophyta</taxon>
        <taxon>Embryophyta</taxon>
        <taxon>Tracheophyta</taxon>
        <taxon>Spermatophyta</taxon>
        <taxon>Magnoliopsida</taxon>
        <taxon>Liliopsida</taxon>
        <taxon>Poales</taxon>
        <taxon>Poaceae</taxon>
        <taxon>PACMAD clade</taxon>
        <taxon>Panicoideae</taxon>
        <taxon>Andropogonodae</taxon>
        <taxon>Andropogoneae</taxon>
        <taxon>Sorghinae</taxon>
        <taxon>Sorghum</taxon>
    </lineage>
</organism>
<feature type="signal peptide" evidence="1">
    <location>
        <begin position="1"/>
        <end position="20"/>
    </location>
</feature>
<comment type="caution">
    <text evidence="2">The sequence shown here is derived from an EMBL/GenBank/DDBJ whole genome shotgun (WGS) entry which is preliminary data.</text>
</comment>
<keyword evidence="1" id="KW-0732">Signal</keyword>
<evidence type="ECO:0000256" key="1">
    <source>
        <dbReference type="SAM" id="SignalP"/>
    </source>
</evidence>
<dbReference type="Proteomes" id="UP000807115">
    <property type="component" value="Chromosome 1"/>
</dbReference>
<reference evidence="2" key="2">
    <citation type="submission" date="2020-10" db="EMBL/GenBank/DDBJ databases">
        <authorList>
            <person name="Cooper E.A."/>
            <person name="Brenton Z.W."/>
            <person name="Flinn B.S."/>
            <person name="Jenkins J."/>
            <person name="Shu S."/>
            <person name="Flowers D."/>
            <person name="Luo F."/>
            <person name="Wang Y."/>
            <person name="Xia P."/>
            <person name="Barry K."/>
            <person name="Daum C."/>
            <person name="Lipzen A."/>
            <person name="Yoshinaga Y."/>
            <person name="Schmutz J."/>
            <person name="Saski C."/>
            <person name="Vermerris W."/>
            <person name="Kresovich S."/>
        </authorList>
    </citation>
    <scope>NUCLEOTIDE SEQUENCE</scope>
</reference>
<evidence type="ECO:0000313" key="3">
    <source>
        <dbReference type="Proteomes" id="UP000807115"/>
    </source>
</evidence>
<dbReference type="EMBL" id="CM027680">
    <property type="protein sequence ID" value="KAG0550284.1"/>
    <property type="molecule type" value="Genomic_DNA"/>
</dbReference>
<reference evidence="2" key="1">
    <citation type="journal article" date="2019" name="BMC Genomics">
        <title>A new reference genome for Sorghum bicolor reveals high levels of sequence similarity between sweet and grain genotypes: implications for the genetics of sugar metabolism.</title>
        <authorList>
            <person name="Cooper E.A."/>
            <person name="Brenton Z.W."/>
            <person name="Flinn B.S."/>
            <person name="Jenkins J."/>
            <person name="Shu S."/>
            <person name="Flowers D."/>
            <person name="Luo F."/>
            <person name="Wang Y."/>
            <person name="Xia P."/>
            <person name="Barry K."/>
            <person name="Daum C."/>
            <person name="Lipzen A."/>
            <person name="Yoshinaga Y."/>
            <person name="Schmutz J."/>
            <person name="Saski C."/>
            <person name="Vermerris W."/>
            <person name="Kresovich S."/>
        </authorList>
    </citation>
    <scope>NUCLEOTIDE SEQUENCE</scope>
</reference>
<feature type="chain" id="PRO_5037249544" description="Secreted protein" evidence="1">
    <location>
        <begin position="21"/>
        <end position="141"/>
    </location>
</feature>
<name>A0A921UZD1_SORBI</name>
<gene>
    <name evidence="2" type="ORF">BDA96_01G325900</name>
</gene>